<evidence type="ECO:0000256" key="2">
    <source>
        <dbReference type="SAM" id="MobiDB-lite"/>
    </source>
</evidence>
<accession>A0A150GDZ8</accession>
<feature type="region of interest" description="Disordered" evidence="2">
    <location>
        <begin position="151"/>
        <end position="181"/>
    </location>
</feature>
<dbReference type="GO" id="GO:0004842">
    <property type="term" value="F:ubiquitin-protein transferase activity"/>
    <property type="evidence" value="ECO:0007669"/>
    <property type="project" value="InterPro"/>
</dbReference>
<evidence type="ECO:0000313" key="4">
    <source>
        <dbReference type="EMBL" id="KXZ48067.1"/>
    </source>
</evidence>
<keyword evidence="1" id="KW-0175">Coiled coil</keyword>
<protein>
    <recommendedName>
        <fullName evidence="3">MIB/HERC2 domain-containing protein</fullName>
    </recommendedName>
</protein>
<dbReference type="EMBL" id="LSYV01000031">
    <property type="protein sequence ID" value="KXZ48067.1"/>
    <property type="molecule type" value="Genomic_DNA"/>
</dbReference>
<dbReference type="PROSITE" id="PS51416">
    <property type="entry name" value="MIB_HERC2"/>
    <property type="match status" value="1"/>
</dbReference>
<dbReference type="AlphaFoldDB" id="A0A150GDZ8"/>
<keyword evidence="5" id="KW-1185">Reference proteome</keyword>
<evidence type="ECO:0000259" key="3">
    <source>
        <dbReference type="PROSITE" id="PS51416"/>
    </source>
</evidence>
<organism evidence="4 5">
    <name type="scientific">Gonium pectorale</name>
    <name type="common">Green alga</name>
    <dbReference type="NCBI Taxonomy" id="33097"/>
    <lineage>
        <taxon>Eukaryota</taxon>
        <taxon>Viridiplantae</taxon>
        <taxon>Chlorophyta</taxon>
        <taxon>core chlorophytes</taxon>
        <taxon>Chlorophyceae</taxon>
        <taxon>CS clade</taxon>
        <taxon>Chlamydomonadales</taxon>
        <taxon>Volvocaceae</taxon>
        <taxon>Gonium</taxon>
    </lineage>
</organism>
<dbReference type="InterPro" id="IPR010606">
    <property type="entry name" value="Mib_Herc2"/>
</dbReference>
<dbReference type="SUPFAM" id="SSF159034">
    <property type="entry name" value="Mib/herc2 domain-like"/>
    <property type="match status" value="1"/>
</dbReference>
<reference evidence="5" key="1">
    <citation type="journal article" date="2016" name="Nat. Commun.">
        <title>The Gonium pectorale genome demonstrates co-option of cell cycle regulation during the evolution of multicellularity.</title>
        <authorList>
            <person name="Hanschen E.R."/>
            <person name="Marriage T.N."/>
            <person name="Ferris P.J."/>
            <person name="Hamaji T."/>
            <person name="Toyoda A."/>
            <person name="Fujiyama A."/>
            <person name="Neme R."/>
            <person name="Noguchi H."/>
            <person name="Minakuchi Y."/>
            <person name="Suzuki M."/>
            <person name="Kawai-Toyooka H."/>
            <person name="Smith D.R."/>
            <person name="Sparks H."/>
            <person name="Anderson J."/>
            <person name="Bakaric R."/>
            <person name="Luria V."/>
            <person name="Karger A."/>
            <person name="Kirschner M.W."/>
            <person name="Durand P.M."/>
            <person name="Michod R.E."/>
            <person name="Nozaki H."/>
            <person name="Olson B.J."/>
        </authorList>
    </citation>
    <scope>NUCLEOTIDE SEQUENCE [LARGE SCALE GENOMIC DNA]</scope>
    <source>
        <strain evidence="5">NIES-2863</strain>
    </source>
</reference>
<dbReference type="GO" id="GO:0016567">
    <property type="term" value="P:protein ubiquitination"/>
    <property type="evidence" value="ECO:0007669"/>
    <property type="project" value="InterPro"/>
</dbReference>
<gene>
    <name evidence="4" type="ORF">GPECTOR_30g162</name>
</gene>
<sequence>MTDLVVADGDVLHMGVRGGRGAGGITVTAGPTAPASVPSPTEALESLADGVAERVLSALEQKVAAAAASGWMHATLAAEVRAAAAAQREAAAELRRQLVAAAAAAGAAAARAEAAEAEARRASAAAEHLAGEVQALRERLDRAMIACGVSPDDVSEAEQQRQWQWQGEEGRAEGAPEAASSDPWVGAVGAPAEPGPAALPLPLVTPANVHLGLRVVRGPGWSLGSKDGGGGGDGVVVELLGDELVRVEWEVTGGWTYHHISGPEAAGDLCVHPAEVEVELSSRECRA</sequence>
<dbReference type="InterPro" id="IPR037252">
    <property type="entry name" value="Mib_Herc2_sf"/>
</dbReference>
<dbReference type="GO" id="GO:0046872">
    <property type="term" value="F:metal ion binding"/>
    <property type="evidence" value="ECO:0007669"/>
    <property type="project" value="InterPro"/>
</dbReference>
<evidence type="ECO:0000256" key="1">
    <source>
        <dbReference type="SAM" id="Coils"/>
    </source>
</evidence>
<dbReference type="Proteomes" id="UP000075714">
    <property type="component" value="Unassembled WGS sequence"/>
</dbReference>
<dbReference type="Gene3D" id="2.30.30.40">
    <property type="entry name" value="SH3 Domains"/>
    <property type="match status" value="1"/>
</dbReference>
<comment type="caution">
    <text evidence="4">The sequence shown here is derived from an EMBL/GenBank/DDBJ whole genome shotgun (WGS) entry which is preliminary data.</text>
</comment>
<feature type="coiled-coil region" evidence="1">
    <location>
        <begin position="77"/>
        <end position="146"/>
    </location>
</feature>
<proteinExistence type="predicted"/>
<name>A0A150GDZ8_GONPE</name>
<feature type="domain" description="MIB/HERC2" evidence="3">
    <location>
        <begin position="201"/>
        <end position="275"/>
    </location>
</feature>
<evidence type="ECO:0000313" key="5">
    <source>
        <dbReference type="Proteomes" id="UP000075714"/>
    </source>
</evidence>